<dbReference type="CDD" id="cd13867">
    <property type="entry name" value="CuRO_2_CueO_FtsP"/>
    <property type="match status" value="1"/>
</dbReference>
<dbReference type="HOGENOM" id="CLU_009100_2_4_6"/>
<evidence type="ECO:0000256" key="1">
    <source>
        <dbReference type="ARBA" id="ARBA00022723"/>
    </source>
</evidence>
<dbReference type="SUPFAM" id="SSF49503">
    <property type="entry name" value="Cupredoxins"/>
    <property type="match status" value="3"/>
</dbReference>
<dbReference type="InterPro" id="IPR008972">
    <property type="entry name" value="Cupredoxin"/>
</dbReference>
<dbReference type="GO" id="GO:0005507">
    <property type="term" value="F:copper ion binding"/>
    <property type="evidence" value="ECO:0007669"/>
    <property type="project" value="InterPro"/>
</dbReference>
<name>D0KXC4_HALNC</name>
<dbReference type="InterPro" id="IPR011707">
    <property type="entry name" value="Cu-oxidase-like_N"/>
</dbReference>
<keyword evidence="6" id="KW-1185">Reference proteome</keyword>
<dbReference type="Pfam" id="PF07732">
    <property type="entry name" value="Cu-oxidase_3"/>
    <property type="match status" value="1"/>
</dbReference>
<dbReference type="InterPro" id="IPR045087">
    <property type="entry name" value="Cu-oxidase_fam"/>
</dbReference>
<feature type="domain" description="Plastocyanin-like" evidence="4">
    <location>
        <begin position="122"/>
        <end position="225"/>
    </location>
</feature>
<dbReference type="Proteomes" id="UP000009102">
    <property type="component" value="Chromosome"/>
</dbReference>
<keyword evidence="2 5" id="KW-0560">Oxidoreductase</keyword>
<dbReference type="RefSeq" id="WP_012823174.1">
    <property type="nucleotide sequence ID" value="NC_013422.1"/>
</dbReference>
<dbReference type="PANTHER" id="PTHR48267:SF1">
    <property type="entry name" value="BILIRUBIN OXIDASE"/>
    <property type="match status" value="1"/>
</dbReference>
<dbReference type="STRING" id="555778.Hneap_0275"/>
<sequence length="569" mass="61936">MSHDFSNKYPNKPVPAAQQDMAIDSPKRRHALKTLVQGAATVLTGVALTEQITTSAQAQAMGMMGGMMGGMPGQNQSASISSGLFTHPMPIPPQLKGEADSSGVRTYALNVMAGQHSELVPGLKTATWGYNGAILGPTIRVPQGKPVRFDISNGLDQSTTVHWHGAHVPGHADGGPHNLIAAGKQTSVSFSLNQPAATLWYHPHPDGRTGPQVYAGLAGFLLVDDGLDARLGMPHTYGVDDFPVVIQDRRITETGQLDYMDSMMDIMGMKGDRFLVNGVEQPFVAVPGQWIRLRLLNGSNARIYNLCFADERPFHVVASDAGLLEQPVKRTELVLAPAERAEIMVDLNDMQGKKLVLRSDSAKVIPGLNRMPMATDGYDKGRFDLLEFRVGAPTAKTGHLPERMASIPTLKADAPIRKFTLQDMNMGKMRRMMMGGGLQSDNKSTGPGGMSMGIGGRHLFSINDQYMNPKVINERVKLGSTEIWHVANDGMMAHPFHIHGISFQVLSRDGAQPPAYERGWKDVVLVHSGQTVQLIARFDQPAGDDHPFMYHCHILEHEDNGMMGQFTVS</sequence>
<evidence type="ECO:0000259" key="4">
    <source>
        <dbReference type="Pfam" id="PF07732"/>
    </source>
</evidence>
<evidence type="ECO:0000256" key="2">
    <source>
        <dbReference type="ARBA" id="ARBA00023002"/>
    </source>
</evidence>
<dbReference type="EC" id="1.3.3.5" evidence="5"/>
<dbReference type="PANTHER" id="PTHR48267">
    <property type="entry name" value="CUPREDOXIN SUPERFAMILY PROTEIN"/>
    <property type="match status" value="1"/>
</dbReference>
<dbReference type="KEGG" id="hna:Hneap_0275"/>
<dbReference type="GO" id="GO:0047705">
    <property type="term" value="F:bilirubin oxidase activity"/>
    <property type="evidence" value="ECO:0007669"/>
    <property type="project" value="UniProtKB-EC"/>
</dbReference>
<protein>
    <submittedName>
        <fullName evidence="5">Bilirubin oxidase</fullName>
        <ecNumber evidence="5">1.3.3.5</ecNumber>
    </submittedName>
</protein>
<dbReference type="InterPro" id="IPR011706">
    <property type="entry name" value="Cu-oxidase_C"/>
</dbReference>
<evidence type="ECO:0000313" key="5">
    <source>
        <dbReference type="EMBL" id="ACX95138.1"/>
    </source>
</evidence>
<dbReference type="Pfam" id="PF07731">
    <property type="entry name" value="Cu-oxidase_2"/>
    <property type="match status" value="1"/>
</dbReference>
<feature type="domain" description="Plastocyanin-like" evidence="3">
    <location>
        <begin position="463"/>
        <end position="568"/>
    </location>
</feature>
<reference evidence="5 6" key="1">
    <citation type="submission" date="2009-10" db="EMBL/GenBank/DDBJ databases">
        <title>Complete sequence of Halothiobacillus neapolitanus c2.</title>
        <authorList>
            <consortium name="US DOE Joint Genome Institute"/>
            <person name="Lucas S."/>
            <person name="Copeland A."/>
            <person name="Lapidus A."/>
            <person name="Glavina del Rio T."/>
            <person name="Tice H."/>
            <person name="Bruce D."/>
            <person name="Goodwin L."/>
            <person name="Pitluck S."/>
            <person name="Davenport K."/>
            <person name="Brettin T."/>
            <person name="Detter J.C."/>
            <person name="Han C."/>
            <person name="Tapia R."/>
            <person name="Larimer F."/>
            <person name="Land M."/>
            <person name="Hauser L."/>
            <person name="Kyrpides N."/>
            <person name="Mikhailova N."/>
            <person name="Kerfeld C."/>
            <person name="Cannon G."/>
            <person name="Heinhort S."/>
        </authorList>
    </citation>
    <scope>NUCLEOTIDE SEQUENCE [LARGE SCALE GENOMIC DNA]</scope>
    <source>
        <strain evidence="6">ATCC 23641 / c2</strain>
    </source>
</reference>
<dbReference type="InterPro" id="IPR002355">
    <property type="entry name" value="Cu_oxidase_Cu_BS"/>
</dbReference>
<dbReference type="Gene3D" id="2.60.40.420">
    <property type="entry name" value="Cupredoxins - blue copper proteins"/>
    <property type="match status" value="3"/>
</dbReference>
<accession>D0KXC4</accession>
<evidence type="ECO:0000313" key="6">
    <source>
        <dbReference type="Proteomes" id="UP000009102"/>
    </source>
</evidence>
<dbReference type="EMBL" id="CP001801">
    <property type="protein sequence ID" value="ACX95138.1"/>
    <property type="molecule type" value="Genomic_DNA"/>
</dbReference>
<keyword evidence="1" id="KW-0479">Metal-binding</keyword>
<proteinExistence type="predicted"/>
<dbReference type="AlphaFoldDB" id="D0KXC4"/>
<dbReference type="eggNOG" id="COG2132">
    <property type="taxonomic scope" value="Bacteria"/>
</dbReference>
<evidence type="ECO:0000259" key="3">
    <source>
        <dbReference type="Pfam" id="PF07731"/>
    </source>
</evidence>
<organism evidence="5 6">
    <name type="scientific">Halothiobacillus neapolitanus (strain ATCC 23641 / DSM 15147 / CIP 104769 / NCIMB 8539 / c2)</name>
    <name type="common">Thiobacillus neapolitanus</name>
    <dbReference type="NCBI Taxonomy" id="555778"/>
    <lineage>
        <taxon>Bacteria</taxon>
        <taxon>Pseudomonadati</taxon>
        <taxon>Pseudomonadota</taxon>
        <taxon>Gammaproteobacteria</taxon>
        <taxon>Chromatiales</taxon>
        <taxon>Halothiobacillaceae</taxon>
        <taxon>Halothiobacillus</taxon>
    </lineage>
</organism>
<dbReference type="CDD" id="cd13890">
    <property type="entry name" value="CuRO_3_CueO_FtsP"/>
    <property type="match status" value="1"/>
</dbReference>
<dbReference type="CDD" id="cd04232">
    <property type="entry name" value="CuRO_1_CueO_FtsP"/>
    <property type="match status" value="1"/>
</dbReference>
<gene>
    <name evidence="5" type="ordered locus">Hneap_0275</name>
</gene>
<dbReference type="PROSITE" id="PS00080">
    <property type="entry name" value="MULTICOPPER_OXIDASE2"/>
    <property type="match status" value="1"/>
</dbReference>